<accession>A0ABD2MHU1</accession>
<dbReference type="AlphaFoldDB" id="A0ABD2MHU1"/>
<comment type="caution">
    <text evidence="1">The sequence shown here is derived from an EMBL/GenBank/DDBJ whole genome shotgun (WGS) entry which is preliminary data.</text>
</comment>
<protein>
    <submittedName>
        <fullName evidence="1">Uncharacterized protein</fullName>
    </submittedName>
</protein>
<dbReference type="EMBL" id="JABFTP020000001">
    <property type="protein sequence ID" value="KAL3265925.1"/>
    <property type="molecule type" value="Genomic_DNA"/>
</dbReference>
<sequence>LLQSSCSEKLEQYSSVDGDIATCEEPTDENILQNVIVNSQGSDDNVVNDDPEEICPTPSVSEALKAAAVLNLFVHSNFVIDTMRSVMYRLHNAVRTYCYRNVNVKSF</sequence>
<organism evidence="1 2">
    <name type="scientific">Cryptolaemus montrouzieri</name>
    <dbReference type="NCBI Taxonomy" id="559131"/>
    <lineage>
        <taxon>Eukaryota</taxon>
        <taxon>Metazoa</taxon>
        <taxon>Ecdysozoa</taxon>
        <taxon>Arthropoda</taxon>
        <taxon>Hexapoda</taxon>
        <taxon>Insecta</taxon>
        <taxon>Pterygota</taxon>
        <taxon>Neoptera</taxon>
        <taxon>Endopterygota</taxon>
        <taxon>Coleoptera</taxon>
        <taxon>Polyphaga</taxon>
        <taxon>Cucujiformia</taxon>
        <taxon>Coccinelloidea</taxon>
        <taxon>Coccinellidae</taxon>
        <taxon>Scymninae</taxon>
        <taxon>Scymnini</taxon>
        <taxon>Cryptolaemus</taxon>
    </lineage>
</organism>
<feature type="non-terminal residue" evidence="1">
    <location>
        <position position="1"/>
    </location>
</feature>
<keyword evidence="2" id="KW-1185">Reference proteome</keyword>
<proteinExistence type="predicted"/>
<name>A0ABD2MHU1_9CUCU</name>
<evidence type="ECO:0000313" key="1">
    <source>
        <dbReference type="EMBL" id="KAL3265925.1"/>
    </source>
</evidence>
<dbReference type="Proteomes" id="UP001516400">
    <property type="component" value="Unassembled WGS sequence"/>
</dbReference>
<evidence type="ECO:0000313" key="2">
    <source>
        <dbReference type="Proteomes" id="UP001516400"/>
    </source>
</evidence>
<reference evidence="1 2" key="1">
    <citation type="journal article" date="2021" name="BMC Biol.">
        <title>Horizontally acquired antibacterial genes associated with adaptive radiation of ladybird beetles.</title>
        <authorList>
            <person name="Li H.S."/>
            <person name="Tang X.F."/>
            <person name="Huang Y.H."/>
            <person name="Xu Z.Y."/>
            <person name="Chen M.L."/>
            <person name="Du X.Y."/>
            <person name="Qiu B.Y."/>
            <person name="Chen P.T."/>
            <person name="Zhang W."/>
            <person name="Slipinski A."/>
            <person name="Escalona H.E."/>
            <person name="Waterhouse R.M."/>
            <person name="Zwick A."/>
            <person name="Pang H."/>
        </authorList>
    </citation>
    <scope>NUCLEOTIDE SEQUENCE [LARGE SCALE GENOMIC DNA]</scope>
    <source>
        <strain evidence="1">SYSU2018</strain>
    </source>
</reference>
<gene>
    <name evidence="1" type="ORF">HHI36_010114</name>
</gene>